<sequence>MKGLIIREPWIGMILDGCKTWELRTQHTTTRGEIALIRKGSSQIVGVADLVDSLPPLDRKGLAESVQFHRVPPAEQESALANGWLFPWLIVNARRLSTPVPYLHPNGAVTWVNLDPDTSQSIARARQATRAEPGLVPLKTPSQSAIVHSGLAVDAGVASARGPDRNGGLGAKISPALEAELVATADRLGVRVKALRSDTTKMRSFTVPSRAGDQIVLVHRDARSTSHVQIFLAPALDGRVAHEIAGIPGVQRYVNAKTNDHRMRHSAFHVFKEPQPIGEPFGHGWLLDQHRAGELFGKLVEIIRGK</sequence>
<dbReference type="AlphaFoldDB" id="A0A318TBK6"/>
<evidence type="ECO:0000313" key="1">
    <source>
        <dbReference type="EMBL" id="PYF01127.1"/>
    </source>
</evidence>
<dbReference type="Proteomes" id="UP000248148">
    <property type="component" value="Unassembled WGS sequence"/>
</dbReference>
<evidence type="ECO:0000313" key="2">
    <source>
        <dbReference type="Proteomes" id="UP000248148"/>
    </source>
</evidence>
<dbReference type="SUPFAM" id="SSF88697">
    <property type="entry name" value="PUA domain-like"/>
    <property type="match status" value="1"/>
</dbReference>
<organism evidence="1 2">
    <name type="scientific">Rhodopseudomonas faecalis</name>
    <dbReference type="NCBI Taxonomy" id="99655"/>
    <lineage>
        <taxon>Bacteria</taxon>
        <taxon>Pseudomonadati</taxon>
        <taxon>Pseudomonadota</taxon>
        <taxon>Alphaproteobacteria</taxon>
        <taxon>Hyphomicrobiales</taxon>
        <taxon>Nitrobacteraceae</taxon>
        <taxon>Rhodopseudomonas</taxon>
    </lineage>
</organism>
<keyword evidence="2" id="KW-1185">Reference proteome</keyword>
<name>A0A318TBK6_9BRAD</name>
<accession>A0A318TBK6</accession>
<proteinExistence type="predicted"/>
<evidence type="ECO:0008006" key="3">
    <source>
        <dbReference type="Google" id="ProtNLM"/>
    </source>
</evidence>
<reference evidence="1 2" key="1">
    <citation type="submission" date="2018-06" db="EMBL/GenBank/DDBJ databases">
        <title>Genomic Encyclopedia of Archaeal and Bacterial Type Strains, Phase II (KMG-II): from individual species to whole genera.</title>
        <authorList>
            <person name="Goeker M."/>
        </authorList>
    </citation>
    <scope>NUCLEOTIDE SEQUENCE [LARGE SCALE GENOMIC DNA]</scope>
    <source>
        <strain evidence="1 2">JCM 11668</strain>
    </source>
</reference>
<gene>
    <name evidence="1" type="ORF">BJ122_1265</name>
</gene>
<dbReference type="EMBL" id="QJTI01000026">
    <property type="protein sequence ID" value="PYF01127.1"/>
    <property type="molecule type" value="Genomic_DNA"/>
</dbReference>
<dbReference type="Gene3D" id="2.30.130.30">
    <property type="entry name" value="Hypothetical protein"/>
    <property type="match status" value="1"/>
</dbReference>
<dbReference type="InterPro" id="IPR015947">
    <property type="entry name" value="PUA-like_sf"/>
</dbReference>
<dbReference type="RefSeq" id="WP_110782290.1">
    <property type="nucleotide sequence ID" value="NZ_QJTI01000026.1"/>
</dbReference>
<protein>
    <recommendedName>
        <fullName evidence="3">ASCH domain-containing protein</fullName>
    </recommendedName>
</protein>
<comment type="caution">
    <text evidence="1">The sequence shown here is derived from an EMBL/GenBank/DDBJ whole genome shotgun (WGS) entry which is preliminary data.</text>
</comment>
<dbReference type="OrthoDB" id="9803913at2"/>